<dbReference type="Proteomes" id="UP000660070">
    <property type="component" value="Unassembled WGS sequence"/>
</dbReference>
<dbReference type="Gene3D" id="2.60.40.3140">
    <property type="match status" value="1"/>
</dbReference>
<evidence type="ECO:0000259" key="3">
    <source>
        <dbReference type="Pfam" id="PF12969"/>
    </source>
</evidence>
<evidence type="ECO:0000259" key="2">
    <source>
        <dbReference type="Pfam" id="PF01841"/>
    </source>
</evidence>
<name>A0ABS0FCV9_9FLAO</name>
<accession>A0ABS0FCV9</accession>
<evidence type="ECO:0000313" key="4">
    <source>
        <dbReference type="EMBL" id="MBF8457556.1"/>
    </source>
</evidence>
<dbReference type="InterPro" id="IPR002931">
    <property type="entry name" value="Transglutaminase-like"/>
</dbReference>
<feature type="domain" description="Transglutaminase-like" evidence="2">
    <location>
        <begin position="273"/>
        <end position="351"/>
    </location>
</feature>
<evidence type="ECO:0000313" key="5">
    <source>
        <dbReference type="Proteomes" id="UP000660070"/>
    </source>
</evidence>
<keyword evidence="5" id="KW-1185">Reference proteome</keyword>
<feature type="signal peptide" evidence="1">
    <location>
        <begin position="1"/>
        <end position="18"/>
    </location>
</feature>
<gene>
    <name evidence="4" type="ORF">IV494_10235</name>
</gene>
<proteinExistence type="predicted"/>
<feature type="chain" id="PRO_5045951701" evidence="1">
    <location>
        <begin position="19"/>
        <end position="611"/>
    </location>
</feature>
<dbReference type="Pfam" id="PF01841">
    <property type="entry name" value="Transglut_core"/>
    <property type="match status" value="1"/>
</dbReference>
<reference evidence="4 5" key="1">
    <citation type="submission" date="2020-11" db="EMBL/GenBank/DDBJ databases">
        <title>Kaistella gelatinilytica sp. nov., a flavobacterium isolated from Antarctic Soil.</title>
        <authorList>
            <person name="Li J."/>
        </authorList>
    </citation>
    <scope>NUCLEOTIDE SEQUENCE [LARGE SCALE GENOMIC DNA]</scope>
    <source>
        <strain evidence="4 5">G5-32</strain>
    </source>
</reference>
<protein>
    <submittedName>
        <fullName evidence="4">DUF3857 domain-containing protein</fullName>
    </submittedName>
</protein>
<comment type="caution">
    <text evidence="4">The sequence shown here is derived from an EMBL/GenBank/DDBJ whole genome shotgun (WGS) entry which is preliminary data.</text>
</comment>
<dbReference type="InterPro" id="IPR024618">
    <property type="entry name" value="DUF3857"/>
</dbReference>
<evidence type="ECO:0000256" key="1">
    <source>
        <dbReference type="SAM" id="SignalP"/>
    </source>
</evidence>
<dbReference type="RefSeq" id="WP_196080040.1">
    <property type="nucleotide sequence ID" value="NZ_JADPVI010000002.1"/>
</dbReference>
<organism evidence="4 5">
    <name type="scientific">Kaistella gelatinilytica</name>
    <dbReference type="NCBI Taxonomy" id="2787636"/>
    <lineage>
        <taxon>Bacteria</taxon>
        <taxon>Pseudomonadati</taxon>
        <taxon>Bacteroidota</taxon>
        <taxon>Flavobacteriia</taxon>
        <taxon>Flavobacteriales</taxon>
        <taxon>Weeksellaceae</taxon>
        <taxon>Chryseobacterium group</taxon>
        <taxon>Kaistella</taxon>
    </lineage>
</organism>
<dbReference type="EMBL" id="JADPVI010000002">
    <property type="protein sequence ID" value="MBF8457556.1"/>
    <property type="molecule type" value="Genomic_DNA"/>
</dbReference>
<dbReference type="Pfam" id="PF12969">
    <property type="entry name" value="DUF3857"/>
    <property type="match status" value="1"/>
</dbReference>
<feature type="domain" description="DUF3857" evidence="3">
    <location>
        <begin position="68"/>
        <end position="209"/>
    </location>
</feature>
<dbReference type="Gene3D" id="2.60.120.1130">
    <property type="match status" value="1"/>
</dbReference>
<keyword evidence="1" id="KW-0732">Signal</keyword>
<sequence length="611" mass="70786">MKLLLQFLFLLFFNTAFCQNMEWGKISQKEIELDDVSFEPGADAVKLGEIGHLKITDDGYELLEYGRTKILSINGFENAQKKWSYRPAVHNDNIVLQDAQTINFVDGKEIVTPLDKKDIIVSRNGDIEEIAFAFPNVRVGSIIEYKVKIFRTSNLYASPWRFQNAIPTLSSQLFLKVATVADYKVILKGQQLNKKYIDKRNKNNKEWELINIPSDNIFKNVYNVEDYRERIMFQYTSARKYYGSYYSENSWKGFKNLIIKDVEKSSEKVDFQQIASKIKNGPTKFETLRNCVQYLRDFYKWNRYLAFQASNMQSEFLQKKTGNAADFNILLNGILRAKKINAQLVINSSRSNGRIIVAYPTFSKLQTLLNIVEVDDGEKLLIDGATSKPENLRFLSLDNFNYIVLGLDDRGEVFTTVAPSLSEFISEQNLIIGETNSELEVKNRSKGYFNSESINQRPLNVFQGIKTNEQTKKEGEESKSSSHTIEFENPTNSLFVIENPLTKTLKDLTVEKNRDYPIELDFPYLATIMFRTKLPQNYKMETDQFSRKLSAFNGSLQYLQEVKSDKDERFLTWSLLINKTVFQNNEIQEYQQFITQLESVFSEVAVIKMIK</sequence>